<organism evidence="1 2">
    <name type="scientific">Phyllobacterium leguminum</name>
    <dbReference type="NCBI Taxonomy" id="314237"/>
    <lineage>
        <taxon>Bacteria</taxon>
        <taxon>Pseudomonadati</taxon>
        <taxon>Pseudomonadota</taxon>
        <taxon>Alphaproteobacteria</taxon>
        <taxon>Hyphomicrobiales</taxon>
        <taxon>Phyllobacteriaceae</taxon>
        <taxon>Phyllobacterium</taxon>
    </lineage>
</organism>
<keyword evidence="2" id="KW-1185">Reference proteome</keyword>
<dbReference type="OrthoDB" id="9893190at2"/>
<reference evidence="1 2" key="1">
    <citation type="submission" date="2018-06" db="EMBL/GenBank/DDBJ databases">
        <title>Genomic Encyclopedia of Type Strains, Phase III (KMG-III): the genomes of soil and plant-associated and newly described type strains.</title>
        <authorList>
            <person name="Whitman W."/>
        </authorList>
    </citation>
    <scope>NUCLEOTIDE SEQUENCE [LARGE SCALE GENOMIC DNA]</scope>
    <source>
        <strain evidence="1 2">ORS 1419</strain>
    </source>
</reference>
<sequence length="77" mass="8561">MSPELAAIIEDVRGQKSINQQINEWLWNNAQGDHADRLANALRPVLASLGDDELDAFVDNAVSAIEILIAGRKRHRE</sequence>
<dbReference type="RefSeq" id="WP_110749091.1">
    <property type="nucleotide sequence ID" value="NZ_QJTF01000003.1"/>
</dbReference>
<gene>
    <name evidence="1" type="ORF">C7477_103137</name>
</gene>
<evidence type="ECO:0000313" key="1">
    <source>
        <dbReference type="EMBL" id="PYE89629.1"/>
    </source>
</evidence>
<dbReference type="AlphaFoldDB" id="A0A318T9R9"/>
<name>A0A318T9R9_9HYPH</name>
<dbReference type="EMBL" id="QJTF01000003">
    <property type="protein sequence ID" value="PYE89629.1"/>
    <property type="molecule type" value="Genomic_DNA"/>
</dbReference>
<accession>A0A318T9R9</accession>
<dbReference type="Proteomes" id="UP000247454">
    <property type="component" value="Unassembled WGS sequence"/>
</dbReference>
<proteinExistence type="predicted"/>
<protein>
    <submittedName>
        <fullName evidence="1">Uncharacterized protein</fullName>
    </submittedName>
</protein>
<comment type="caution">
    <text evidence="1">The sequence shown here is derived from an EMBL/GenBank/DDBJ whole genome shotgun (WGS) entry which is preliminary data.</text>
</comment>
<evidence type="ECO:0000313" key="2">
    <source>
        <dbReference type="Proteomes" id="UP000247454"/>
    </source>
</evidence>